<sequence>MVNKRGLLTFSSKPVIASTGVTVGPLEMKKSPFGKYADKTYDDERCGLKTNEQGHAKMMEDACMIALSKVDKTPADAEFVLMGDLVNEMTPSNFAASTIGVPYIGMFSACATSVSSLLMAALLTESGMAELIVAGSSSQHNAIERQFRYPLQYGSQKAATAQWTASAAGAATIIPYIEGAPMITCGTIGIVTDLGLTDPLNMGAAMAPAAADTFKRHLEGHGSKVEDYDLIMTGDLGKIGFELFKTLLDRWEYNVSKTFRDAGAEYYGKHPEFLAGASGSGCSASAYFSEVYDKLLSGTYKRVLLIATGSLMSPLSYQQGDTIPCIAHAVEIQMK</sequence>
<organism evidence="1 2">
    <name type="scientific">Sporosarcina jeotgali</name>
    <dbReference type="NCBI Taxonomy" id="3020056"/>
    <lineage>
        <taxon>Bacteria</taxon>
        <taxon>Bacillati</taxon>
        <taxon>Bacillota</taxon>
        <taxon>Bacilli</taxon>
        <taxon>Bacillales</taxon>
        <taxon>Caryophanaceae</taxon>
        <taxon>Sporosarcina</taxon>
    </lineage>
</organism>
<dbReference type="InterPro" id="IPR038369">
    <property type="entry name" value="SpoVAD_sf"/>
</dbReference>
<keyword evidence="2" id="KW-1185">Reference proteome</keyword>
<dbReference type="InterPro" id="IPR010894">
    <property type="entry name" value="SpoVAD"/>
</dbReference>
<dbReference type="Gene3D" id="3.40.47.40">
    <property type="entry name" value="Stage V sporulation protein AD"/>
    <property type="match status" value="1"/>
</dbReference>
<reference evidence="1 2" key="1">
    <citation type="submission" date="2023-01" db="EMBL/GenBank/DDBJ databases">
        <title>Sporosarcina sp. nov., isolated from Korean tranditional fermented seafood 'Jeotgal'.</title>
        <authorList>
            <person name="Yang A.-I."/>
        </authorList>
    </citation>
    <scope>NUCLEOTIDE SEQUENCE [LARGE SCALE GENOMIC DNA]</scope>
    <source>
        <strain evidence="1 2">B2O-1</strain>
    </source>
</reference>
<accession>A0ABZ0L1J2</accession>
<dbReference type="Pfam" id="PF07451">
    <property type="entry name" value="SpoVAD"/>
    <property type="match status" value="1"/>
</dbReference>
<evidence type="ECO:0000313" key="2">
    <source>
        <dbReference type="Proteomes" id="UP001303532"/>
    </source>
</evidence>
<proteinExistence type="predicted"/>
<gene>
    <name evidence="1" type="ORF">PGH26_03920</name>
</gene>
<evidence type="ECO:0000313" key="1">
    <source>
        <dbReference type="EMBL" id="WOV85084.1"/>
    </source>
</evidence>
<dbReference type="EMBL" id="CP116341">
    <property type="protein sequence ID" value="WOV85084.1"/>
    <property type="molecule type" value="Genomic_DNA"/>
</dbReference>
<name>A0ABZ0L1J2_9BACL</name>
<dbReference type="Proteomes" id="UP001303532">
    <property type="component" value="Chromosome"/>
</dbReference>
<protein>
    <submittedName>
        <fullName evidence="1">Stage V sporulation protein AD</fullName>
    </submittedName>
</protein>
<dbReference type="SUPFAM" id="SSF53901">
    <property type="entry name" value="Thiolase-like"/>
    <property type="match status" value="1"/>
</dbReference>
<dbReference type="RefSeq" id="WP_323692719.1">
    <property type="nucleotide sequence ID" value="NZ_CP116341.1"/>
</dbReference>
<dbReference type="InterPro" id="IPR016039">
    <property type="entry name" value="Thiolase-like"/>
</dbReference>